<dbReference type="GO" id="GO:0016616">
    <property type="term" value="F:oxidoreductase activity, acting on the CH-OH group of donors, NAD or NADP as acceptor"/>
    <property type="evidence" value="ECO:0007669"/>
    <property type="project" value="TreeGrafter"/>
</dbReference>
<evidence type="ECO:0000313" key="3">
    <source>
        <dbReference type="Proteomes" id="UP000184330"/>
    </source>
</evidence>
<dbReference type="EMBL" id="FJOG01000064">
    <property type="protein sequence ID" value="CZR69052.1"/>
    <property type="molecule type" value="Genomic_DNA"/>
</dbReference>
<dbReference type="Pfam" id="PF13561">
    <property type="entry name" value="adh_short_C2"/>
    <property type="match status" value="1"/>
</dbReference>
<reference evidence="2 3" key="1">
    <citation type="submission" date="2016-03" db="EMBL/GenBank/DDBJ databases">
        <authorList>
            <person name="Ploux O."/>
        </authorList>
    </citation>
    <scope>NUCLEOTIDE SEQUENCE [LARGE SCALE GENOMIC DNA]</scope>
    <source>
        <strain evidence="2 3">UAMH 11012</strain>
    </source>
</reference>
<dbReference type="InterPro" id="IPR002347">
    <property type="entry name" value="SDR_fam"/>
</dbReference>
<dbReference type="PRINTS" id="PR00080">
    <property type="entry name" value="SDRFAMILY"/>
</dbReference>
<dbReference type="PRINTS" id="PR00081">
    <property type="entry name" value="GDHRDH"/>
</dbReference>
<accession>A0A1L7XVH0</accession>
<sequence length="276" mass="29246">MSMLLGGNALVTGAGSGIGRAVALLYVRDGVDGITIADFNGESLNETERLIKEISASVKVIAVVADVSDPTSVNDMVESACVLGPINYAANVAGVSHKKESTFSTELLEDYDSVQRVNARGVFLCMQAELRVMLNQDPRPSPLLYETSHTAERGTIVNVASVAGLFGPSGLVSYTTSKHSCVGLAKTGAVEHPRDLIRVNAVCPSFIDTPMARNIAVRRGLSESEANKYWDKVNSRNPTGRLGTAEEVAEASTFINGQTLSVDGGMGVSYSYQVQV</sequence>
<keyword evidence="3" id="KW-1185">Reference proteome</keyword>
<dbReference type="InterPro" id="IPR036291">
    <property type="entry name" value="NAD(P)-bd_dom_sf"/>
</dbReference>
<proteinExistence type="inferred from homology"/>
<dbReference type="Gene3D" id="3.40.50.720">
    <property type="entry name" value="NAD(P)-binding Rossmann-like Domain"/>
    <property type="match status" value="1"/>
</dbReference>
<name>A0A1L7XVH0_9HELO</name>
<evidence type="ECO:0000313" key="2">
    <source>
        <dbReference type="EMBL" id="CZR69052.1"/>
    </source>
</evidence>
<evidence type="ECO:0000256" key="1">
    <source>
        <dbReference type="ARBA" id="ARBA00006484"/>
    </source>
</evidence>
<dbReference type="OrthoDB" id="417891at2759"/>
<comment type="similarity">
    <text evidence="1">Belongs to the short-chain dehydrogenases/reductases (SDR) family.</text>
</comment>
<dbReference type="Proteomes" id="UP000184330">
    <property type="component" value="Unassembled WGS sequence"/>
</dbReference>
<gene>
    <name evidence="2" type="ORF">PAC_18953</name>
</gene>
<dbReference type="AlphaFoldDB" id="A0A1L7XVH0"/>
<dbReference type="PANTHER" id="PTHR42760">
    <property type="entry name" value="SHORT-CHAIN DEHYDROGENASES/REDUCTASES FAMILY MEMBER"/>
    <property type="match status" value="1"/>
</dbReference>
<dbReference type="STRING" id="576137.A0A1L7XVH0"/>
<protein>
    <submittedName>
        <fullName evidence="2">Related to dehydrogenase</fullName>
    </submittedName>
</protein>
<organism evidence="2 3">
    <name type="scientific">Phialocephala subalpina</name>
    <dbReference type="NCBI Taxonomy" id="576137"/>
    <lineage>
        <taxon>Eukaryota</taxon>
        <taxon>Fungi</taxon>
        <taxon>Dikarya</taxon>
        <taxon>Ascomycota</taxon>
        <taxon>Pezizomycotina</taxon>
        <taxon>Leotiomycetes</taxon>
        <taxon>Helotiales</taxon>
        <taxon>Mollisiaceae</taxon>
        <taxon>Phialocephala</taxon>
        <taxon>Phialocephala fortinii species complex</taxon>
    </lineage>
</organism>
<dbReference type="SUPFAM" id="SSF51735">
    <property type="entry name" value="NAD(P)-binding Rossmann-fold domains"/>
    <property type="match status" value="1"/>
</dbReference>